<keyword evidence="3" id="KW-1185">Reference proteome</keyword>
<dbReference type="PROSITE" id="PS51257">
    <property type="entry name" value="PROKAR_LIPOPROTEIN"/>
    <property type="match status" value="1"/>
</dbReference>
<dbReference type="RefSeq" id="WP_378210351.1">
    <property type="nucleotide sequence ID" value="NZ_JBHLZP010000388.1"/>
</dbReference>
<name>A0ABV5YR11_9ACTN</name>
<evidence type="ECO:0000313" key="2">
    <source>
        <dbReference type="EMBL" id="MFB9837507.1"/>
    </source>
</evidence>
<dbReference type="Proteomes" id="UP001589627">
    <property type="component" value="Unassembled WGS sequence"/>
</dbReference>
<organism evidence="2 3">
    <name type="scientific">Actinoallomurus acaciae</name>
    <dbReference type="NCBI Taxonomy" id="502577"/>
    <lineage>
        <taxon>Bacteria</taxon>
        <taxon>Bacillati</taxon>
        <taxon>Actinomycetota</taxon>
        <taxon>Actinomycetes</taxon>
        <taxon>Streptosporangiales</taxon>
        <taxon>Thermomonosporaceae</taxon>
        <taxon>Actinoallomurus</taxon>
    </lineage>
</organism>
<proteinExistence type="predicted"/>
<reference evidence="2 3" key="1">
    <citation type="submission" date="2024-09" db="EMBL/GenBank/DDBJ databases">
        <authorList>
            <person name="Sun Q."/>
            <person name="Mori K."/>
        </authorList>
    </citation>
    <scope>NUCLEOTIDE SEQUENCE [LARGE SCALE GENOMIC DNA]</scope>
    <source>
        <strain evidence="2 3">TBRC 0563</strain>
    </source>
</reference>
<keyword evidence="1" id="KW-0732">Signal</keyword>
<accession>A0ABV5YR11</accession>
<comment type="caution">
    <text evidence="2">The sequence shown here is derived from an EMBL/GenBank/DDBJ whole genome shotgun (WGS) entry which is preliminary data.</text>
</comment>
<feature type="chain" id="PRO_5046476448" description="Secreted protein" evidence="1">
    <location>
        <begin position="26"/>
        <end position="109"/>
    </location>
</feature>
<evidence type="ECO:0000313" key="3">
    <source>
        <dbReference type="Proteomes" id="UP001589627"/>
    </source>
</evidence>
<protein>
    <recommendedName>
        <fullName evidence="4">Secreted protein</fullName>
    </recommendedName>
</protein>
<evidence type="ECO:0008006" key="4">
    <source>
        <dbReference type="Google" id="ProtNLM"/>
    </source>
</evidence>
<gene>
    <name evidence="2" type="ORF">ACFFNX_35580</name>
</gene>
<evidence type="ECO:0000256" key="1">
    <source>
        <dbReference type="SAM" id="SignalP"/>
    </source>
</evidence>
<feature type="signal peptide" evidence="1">
    <location>
        <begin position="1"/>
        <end position="25"/>
    </location>
</feature>
<sequence>MLGRHKGGALYAMVFLFTAMGCLTAAPESRASTRTGPAAMPGMHWGDSDQHNGNGRHNRISAPFNSPNNIRGVQTIINANSGGATVTQTQLCKRRVRCRLRENSHLVIR</sequence>
<dbReference type="EMBL" id="JBHLZP010000388">
    <property type="protein sequence ID" value="MFB9837507.1"/>
    <property type="molecule type" value="Genomic_DNA"/>
</dbReference>